<dbReference type="Proteomes" id="UP001501116">
    <property type="component" value="Unassembled WGS sequence"/>
</dbReference>
<dbReference type="PANTHER" id="PTHR46211">
    <property type="entry name" value="GLYCEROPHOSPHORYL DIESTER PHOSPHODIESTERASE"/>
    <property type="match status" value="1"/>
</dbReference>
<reference evidence="3 4" key="1">
    <citation type="journal article" date="2019" name="Int. J. Syst. Evol. Microbiol.">
        <title>The Global Catalogue of Microorganisms (GCM) 10K type strain sequencing project: providing services to taxonomists for standard genome sequencing and annotation.</title>
        <authorList>
            <consortium name="The Broad Institute Genomics Platform"/>
            <consortium name="The Broad Institute Genome Sequencing Center for Infectious Disease"/>
            <person name="Wu L."/>
            <person name="Ma J."/>
        </authorList>
    </citation>
    <scope>NUCLEOTIDE SEQUENCE [LARGE SCALE GENOMIC DNA]</scope>
    <source>
        <strain evidence="3 4">JCM 14545</strain>
    </source>
</reference>
<accession>A0ABN2RDY1</accession>
<dbReference type="PANTHER" id="PTHR46211:SF1">
    <property type="entry name" value="GLYCEROPHOSPHODIESTER PHOSPHODIESTERASE, CYTOPLASMIC"/>
    <property type="match status" value="1"/>
</dbReference>
<dbReference type="InterPro" id="IPR030395">
    <property type="entry name" value="GP_PDE_dom"/>
</dbReference>
<protein>
    <submittedName>
        <fullName evidence="3">Glycerophosphodiester phosphodiesterase family protein</fullName>
    </submittedName>
</protein>
<dbReference type="Pfam" id="PF03009">
    <property type="entry name" value="GDPD"/>
    <property type="match status" value="1"/>
</dbReference>
<evidence type="ECO:0000259" key="2">
    <source>
        <dbReference type="PROSITE" id="PS51704"/>
    </source>
</evidence>
<dbReference type="PROSITE" id="PS51704">
    <property type="entry name" value="GP_PDE"/>
    <property type="match status" value="1"/>
</dbReference>
<feature type="domain" description="GP-PDE" evidence="2">
    <location>
        <begin position="3"/>
        <end position="227"/>
    </location>
</feature>
<comment type="caution">
    <text evidence="3">The sequence shown here is derived from an EMBL/GenBank/DDBJ whole genome shotgun (WGS) entry which is preliminary data.</text>
</comment>
<sequence>MRPAISAHRGGSEEYPPATAEAYQSSVETGAEYVELDIRRTADGRLVVYHDDFGDLTYAGLCERVGYEPPLLREVFGLLAGHAIAHLDLKEIGDEHEIVELAKELLGDRFVVTSLEDVSIARVSRDFPEVRTALSLGRNLDGSPWWHRARVRLTELFPARRLKACGAGGVAVHQRIARAGVLAQCARAGRFAMVWTVDDDESLRRFLADARVDVLITNRPRHAVELRGEHP</sequence>
<name>A0ABN2RDY1_9PSEU</name>
<dbReference type="InterPro" id="IPR017946">
    <property type="entry name" value="PLC-like_Pdiesterase_TIM-brl"/>
</dbReference>
<feature type="region of interest" description="Disordered" evidence="1">
    <location>
        <begin position="1"/>
        <end position="20"/>
    </location>
</feature>
<evidence type="ECO:0000313" key="4">
    <source>
        <dbReference type="Proteomes" id="UP001501116"/>
    </source>
</evidence>
<dbReference type="RefSeq" id="WP_344421985.1">
    <property type="nucleotide sequence ID" value="NZ_BAAANN010000017.1"/>
</dbReference>
<dbReference type="CDD" id="cd08556">
    <property type="entry name" value="GDPD"/>
    <property type="match status" value="1"/>
</dbReference>
<evidence type="ECO:0000313" key="3">
    <source>
        <dbReference type="EMBL" id="GAA1967305.1"/>
    </source>
</evidence>
<keyword evidence="4" id="KW-1185">Reference proteome</keyword>
<proteinExistence type="predicted"/>
<dbReference type="Gene3D" id="3.20.20.190">
    <property type="entry name" value="Phosphatidylinositol (PI) phosphodiesterase"/>
    <property type="match status" value="1"/>
</dbReference>
<organism evidence="3 4">
    <name type="scientific">Amycolatopsis minnesotensis</name>
    <dbReference type="NCBI Taxonomy" id="337894"/>
    <lineage>
        <taxon>Bacteria</taxon>
        <taxon>Bacillati</taxon>
        <taxon>Actinomycetota</taxon>
        <taxon>Actinomycetes</taxon>
        <taxon>Pseudonocardiales</taxon>
        <taxon>Pseudonocardiaceae</taxon>
        <taxon>Amycolatopsis</taxon>
    </lineage>
</organism>
<dbReference type="EMBL" id="BAAANN010000017">
    <property type="protein sequence ID" value="GAA1967305.1"/>
    <property type="molecule type" value="Genomic_DNA"/>
</dbReference>
<evidence type="ECO:0000256" key="1">
    <source>
        <dbReference type="SAM" id="MobiDB-lite"/>
    </source>
</evidence>
<gene>
    <name evidence="3" type="ORF">GCM10009754_44920</name>
</gene>
<dbReference type="PROSITE" id="PS50007">
    <property type="entry name" value="PIPLC_X_DOMAIN"/>
    <property type="match status" value="1"/>
</dbReference>
<dbReference type="SUPFAM" id="SSF51695">
    <property type="entry name" value="PLC-like phosphodiesterases"/>
    <property type="match status" value="1"/>
</dbReference>